<keyword evidence="6" id="KW-0251">Elongation factor</keyword>
<dbReference type="GO" id="GO:0001514">
    <property type="term" value="P:selenocysteine incorporation"/>
    <property type="evidence" value="ECO:0007669"/>
    <property type="project" value="InterPro"/>
</dbReference>
<dbReference type="Gene3D" id="2.40.30.10">
    <property type="entry name" value="Translation factors"/>
    <property type="match status" value="1"/>
</dbReference>
<dbReference type="PANTHER" id="PTHR43721:SF22">
    <property type="entry name" value="ELONGATION FACTOR TU, MITOCHONDRIAL"/>
    <property type="match status" value="1"/>
</dbReference>
<evidence type="ECO:0000259" key="5">
    <source>
        <dbReference type="PROSITE" id="PS51722"/>
    </source>
</evidence>
<proteinExistence type="predicted"/>
<dbReference type="GO" id="GO:0003746">
    <property type="term" value="F:translation elongation factor activity"/>
    <property type="evidence" value="ECO:0007669"/>
    <property type="project" value="UniProtKB-KW"/>
</dbReference>
<dbReference type="OrthoDB" id="9804504at2"/>
<evidence type="ECO:0000256" key="1">
    <source>
        <dbReference type="ARBA" id="ARBA00004496"/>
    </source>
</evidence>
<comment type="caution">
    <text evidence="6">The sequence shown here is derived from an EMBL/GenBank/DDBJ whole genome shotgun (WGS) entry which is preliminary data.</text>
</comment>
<evidence type="ECO:0000256" key="4">
    <source>
        <dbReference type="ARBA" id="ARBA00023134"/>
    </source>
</evidence>
<keyword evidence="7" id="KW-1185">Reference proteome</keyword>
<dbReference type="InterPro" id="IPR005225">
    <property type="entry name" value="Small_GTP-bd"/>
</dbReference>
<dbReference type="GO" id="GO:0003723">
    <property type="term" value="F:RNA binding"/>
    <property type="evidence" value="ECO:0007669"/>
    <property type="project" value="InterPro"/>
</dbReference>
<dbReference type="NCBIfam" id="TIGR00475">
    <property type="entry name" value="selB"/>
    <property type="match status" value="1"/>
</dbReference>
<dbReference type="GO" id="GO:0005525">
    <property type="term" value="F:GTP binding"/>
    <property type="evidence" value="ECO:0007669"/>
    <property type="project" value="UniProtKB-KW"/>
</dbReference>
<accession>A0A1Y1S0Y9</accession>
<protein>
    <submittedName>
        <fullName evidence="6">Selenocysteine-specific translation elongation factor</fullName>
    </submittedName>
</protein>
<dbReference type="RefSeq" id="WP_083048906.1">
    <property type="nucleotide sequence ID" value="NZ_MWQY01000004.1"/>
</dbReference>
<sequence length="598" mass="66189">MHIIGTAGHVDHGKTALIQALTGINADRLPEEKKRGMTIDLGFAHFETPEGEAVGVIDVPGHERFIRNMVAGAWSLSCAVLVVAGNEGWMQQTDDHARVLEAMGIGEVICALTKVDTIDDEFRELVSELVQENLVRIFRKEISIIPVSSLTGEGIDTLRAALVEVLRRMPASKTGGSAFFHVDRVFTIKGSGTVVTGSLAGGELSEGDEISILPGGLTAKIRGIQSYYSSLKTAYPVSRVACNLQGIKKEEVSRGCVAARDPADFSCEREFIIQWEALDESRRAIRNHMELEIASGTGHYIGTIHFLKTEGFARIVLNEKIPVGSFDPCLFIQQGGYHILGKGRFIWAGETDRHFRIRLAEILKDYPVPEAISDEAVLRFMLKGWFTYASGAQKRTIKQFAATRSLKTREVQSTVVLEDFLLKEADRLTRLCSKPGGAGKAEYLQSGDIPLEIKEYLIDRGLTTYRIVQKDRILISPEQLDGDYGLSPLAKKIMNMLEKQKNAGLQLKEIPDPGARSELRNLARMEKVVALEGDIYFSRESFDALARVILEGLDAGTSFSIPEAKEKTGLTRRYMIPFLNKMEEKGLVRRDGDSRVVC</sequence>
<dbReference type="PRINTS" id="PR00315">
    <property type="entry name" value="ELONGATNFCT"/>
</dbReference>
<dbReference type="InterPro" id="IPR000795">
    <property type="entry name" value="T_Tr_GTP-bd_dom"/>
</dbReference>
<keyword evidence="4" id="KW-0342">GTP-binding</keyword>
<dbReference type="InterPro" id="IPR015191">
    <property type="entry name" value="SelB_WHD4"/>
</dbReference>
<dbReference type="Pfam" id="PF00009">
    <property type="entry name" value="GTP_EFTU"/>
    <property type="match status" value="1"/>
</dbReference>
<dbReference type="SUPFAM" id="SSF50447">
    <property type="entry name" value="Translation proteins"/>
    <property type="match status" value="1"/>
</dbReference>
<gene>
    <name evidence="6" type="ORF">B4O97_05095</name>
</gene>
<dbReference type="PROSITE" id="PS51722">
    <property type="entry name" value="G_TR_2"/>
    <property type="match status" value="1"/>
</dbReference>
<dbReference type="GO" id="GO:0003924">
    <property type="term" value="F:GTPase activity"/>
    <property type="evidence" value="ECO:0007669"/>
    <property type="project" value="InterPro"/>
</dbReference>
<keyword evidence="2" id="KW-0963">Cytoplasm</keyword>
<organism evidence="6 7">
    <name type="scientific">Marispirochaeta aestuarii</name>
    <dbReference type="NCBI Taxonomy" id="1963862"/>
    <lineage>
        <taxon>Bacteria</taxon>
        <taxon>Pseudomonadati</taxon>
        <taxon>Spirochaetota</taxon>
        <taxon>Spirochaetia</taxon>
        <taxon>Spirochaetales</taxon>
        <taxon>Spirochaetaceae</taxon>
        <taxon>Marispirochaeta</taxon>
    </lineage>
</organism>
<feature type="domain" description="Tr-type G" evidence="5">
    <location>
        <begin position="1"/>
        <end position="170"/>
    </location>
</feature>
<dbReference type="InterPro" id="IPR036388">
    <property type="entry name" value="WH-like_DNA-bd_sf"/>
</dbReference>
<evidence type="ECO:0000256" key="3">
    <source>
        <dbReference type="ARBA" id="ARBA00022917"/>
    </source>
</evidence>
<dbReference type="InterPro" id="IPR036390">
    <property type="entry name" value="WH_DNA-bd_sf"/>
</dbReference>
<dbReference type="PROSITE" id="PS00301">
    <property type="entry name" value="G_TR_1"/>
    <property type="match status" value="1"/>
</dbReference>
<dbReference type="InterPro" id="IPR031157">
    <property type="entry name" value="G_TR_CS"/>
</dbReference>
<keyword evidence="3" id="KW-0648">Protein biosynthesis</keyword>
<dbReference type="AlphaFoldDB" id="A0A1Y1S0Y9"/>
<dbReference type="Proteomes" id="UP000192343">
    <property type="component" value="Unassembled WGS sequence"/>
</dbReference>
<dbReference type="InterPro" id="IPR050055">
    <property type="entry name" value="EF-Tu_GTPase"/>
</dbReference>
<dbReference type="InterPro" id="IPR009000">
    <property type="entry name" value="Transl_B-barrel_sf"/>
</dbReference>
<dbReference type="SUPFAM" id="SSF52540">
    <property type="entry name" value="P-loop containing nucleoside triphosphate hydrolases"/>
    <property type="match status" value="1"/>
</dbReference>
<dbReference type="Pfam" id="PF09107">
    <property type="entry name" value="WHD_3rd_SelB"/>
    <property type="match status" value="1"/>
</dbReference>
<dbReference type="SUPFAM" id="SSF46785">
    <property type="entry name" value="Winged helix' DNA-binding domain"/>
    <property type="match status" value="1"/>
</dbReference>
<comment type="subcellular location">
    <subcellularLocation>
        <location evidence="1">Cytoplasm</location>
    </subcellularLocation>
</comment>
<dbReference type="InterPro" id="IPR027417">
    <property type="entry name" value="P-loop_NTPase"/>
</dbReference>
<dbReference type="CDD" id="cd04171">
    <property type="entry name" value="SelB"/>
    <property type="match status" value="1"/>
</dbReference>
<reference evidence="6 7" key="1">
    <citation type="submission" date="2017-03" db="EMBL/GenBank/DDBJ databases">
        <title>Draft Genome sequence of Marispirochaeta sp. strain JC444.</title>
        <authorList>
            <person name="Shivani Y."/>
            <person name="Subhash Y."/>
            <person name="Sasikala C."/>
            <person name="Ramana C."/>
        </authorList>
    </citation>
    <scope>NUCLEOTIDE SEQUENCE [LARGE SCALE GENOMIC DNA]</scope>
    <source>
        <strain evidence="6 7">JC444</strain>
    </source>
</reference>
<dbReference type="PANTHER" id="PTHR43721">
    <property type="entry name" value="ELONGATION FACTOR TU-RELATED"/>
    <property type="match status" value="1"/>
</dbReference>
<dbReference type="Gene3D" id="1.10.10.10">
    <property type="entry name" value="Winged helix-like DNA-binding domain superfamily/Winged helix DNA-binding domain"/>
    <property type="match status" value="1"/>
</dbReference>
<dbReference type="GO" id="GO:0005829">
    <property type="term" value="C:cytosol"/>
    <property type="evidence" value="ECO:0007669"/>
    <property type="project" value="TreeGrafter"/>
</dbReference>
<evidence type="ECO:0000313" key="7">
    <source>
        <dbReference type="Proteomes" id="UP000192343"/>
    </source>
</evidence>
<dbReference type="NCBIfam" id="TIGR00231">
    <property type="entry name" value="small_GTP"/>
    <property type="match status" value="1"/>
</dbReference>
<dbReference type="InterPro" id="IPR004535">
    <property type="entry name" value="Transl_elong_SelB"/>
</dbReference>
<evidence type="ECO:0000313" key="6">
    <source>
        <dbReference type="EMBL" id="ORC37004.1"/>
    </source>
</evidence>
<keyword evidence="4" id="KW-0547">Nucleotide-binding</keyword>
<dbReference type="EMBL" id="MWQY01000004">
    <property type="protein sequence ID" value="ORC37004.1"/>
    <property type="molecule type" value="Genomic_DNA"/>
</dbReference>
<dbReference type="Gene3D" id="3.40.50.300">
    <property type="entry name" value="P-loop containing nucleotide triphosphate hydrolases"/>
    <property type="match status" value="1"/>
</dbReference>
<dbReference type="STRING" id="1963862.B4O97_05095"/>
<evidence type="ECO:0000256" key="2">
    <source>
        <dbReference type="ARBA" id="ARBA00022490"/>
    </source>
</evidence>
<name>A0A1Y1S0Y9_9SPIO</name>